<organism evidence="1 2">
    <name type="scientific">Ridgeia piscesae</name>
    <name type="common">Tubeworm</name>
    <dbReference type="NCBI Taxonomy" id="27915"/>
    <lineage>
        <taxon>Eukaryota</taxon>
        <taxon>Metazoa</taxon>
        <taxon>Spiralia</taxon>
        <taxon>Lophotrochozoa</taxon>
        <taxon>Annelida</taxon>
        <taxon>Polychaeta</taxon>
        <taxon>Sedentaria</taxon>
        <taxon>Canalipalpata</taxon>
        <taxon>Sabellida</taxon>
        <taxon>Siboglinidae</taxon>
        <taxon>Ridgeia</taxon>
    </lineage>
</organism>
<evidence type="ECO:0000313" key="2">
    <source>
        <dbReference type="Proteomes" id="UP001209878"/>
    </source>
</evidence>
<sequence>MDRIVVRRATVDDYDGVKRISKGIYEGRDILPDVYFKCMANPAKNGVVAELDGEIVAFEMVHIVDGGRTAVVQSGRSSPNIRGRGIFGLMEKRHFTDILFPRFPRIARMRTMSTKTDFFESKDDGTEIIMRRVVISLGDVPVPLADFVHRLTPQRMAALRQQLPIDSLAPADGNTLKDILAAPLSTKHLFPEGVMVTDVDVFDAHGSNTRMAVDGCSAIFVTGSASSMYESLSFGHGAACQLGCRYTIDYYGTPDHSVILAHVSRHLPLVREVSRGRPLLIHLIVAEAMLGEVLRRHVNEFAVANVASTGQSPSYFKLYTMTHPLSAPNPRL</sequence>
<comment type="caution">
    <text evidence="1">The sequence shown here is derived from an EMBL/GenBank/DDBJ whole genome shotgun (WGS) entry which is preliminary data.</text>
</comment>
<dbReference type="EMBL" id="JAODUO010000376">
    <property type="protein sequence ID" value="KAK2181856.1"/>
    <property type="molecule type" value="Genomic_DNA"/>
</dbReference>
<dbReference type="PANTHER" id="PTHR47403">
    <property type="entry name" value="LOC100145250 PROTEIN"/>
    <property type="match status" value="1"/>
</dbReference>
<dbReference type="SUPFAM" id="SSF55729">
    <property type="entry name" value="Acyl-CoA N-acyltransferases (Nat)"/>
    <property type="match status" value="1"/>
</dbReference>
<keyword evidence="2" id="KW-1185">Reference proteome</keyword>
<dbReference type="Gene3D" id="3.40.630.30">
    <property type="match status" value="1"/>
</dbReference>
<evidence type="ECO:0008006" key="3">
    <source>
        <dbReference type="Google" id="ProtNLM"/>
    </source>
</evidence>
<dbReference type="AlphaFoldDB" id="A0AAD9NV48"/>
<reference evidence="1" key="1">
    <citation type="journal article" date="2023" name="Mol. Biol. Evol.">
        <title>Third-Generation Sequencing Reveals the Adaptive Role of the Epigenome in Three Deep-Sea Polychaetes.</title>
        <authorList>
            <person name="Perez M."/>
            <person name="Aroh O."/>
            <person name="Sun Y."/>
            <person name="Lan Y."/>
            <person name="Juniper S.K."/>
            <person name="Young C.R."/>
            <person name="Angers B."/>
            <person name="Qian P.Y."/>
        </authorList>
    </citation>
    <scope>NUCLEOTIDE SEQUENCE</scope>
    <source>
        <strain evidence="1">R07B-5</strain>
    </source>
</reference>
<evidence type="ECO:0000313" key="1">
    <source>
        <dbReference type="EMBL" id="KAK2181856.1"/>
    </source>
</evidence>
<proteinExistence type="predicted"/>
<dbReference type="InterPro" id="IPR016181">
    <property type="entry name" value="Acyl_CoA_acyltransferase"/>
</dbReference>
<gene>
    <name evidence="1" type="ORF">NP493_378g00026</name>
</gene>
<accession>A0AAD9NV48</accession>
<dbReference type="PANTHER" id="PTHR47403:SF6">
    <property type="entry name" value="N-ACETYLTRANSFERASE DOMAIN-CONTAINING PROTEIN"/>
    <property type="match status" value="1"/>
</dbReference>
<dbReference type="Proteomes" id="UP001209878">
    <property type="component" value="Unassembled WGS sequence"/>
</dbReference>
<protein>
    <recommendedName>
        <fullName evidence="3">N-acetyltransferase domain-containing protein</fullName>
    </recommendedName>
</protein>
<name>A0AAD9NV48_RIDPI</name>